<evidence type="ECO:0000313" key="1">
    <source>
        <dbReference type="EMBL" id="CAH4034457.1"/>
    </source>
</evidence>
<gene>
    <name evidence="1" type="ORF">PIBRA_LOCUS10640</name>
</gene>
<comment type="caution">
    <text evidence="1">The sequence shown here is derived from an EMBL/GenBank/DDBJ whole genome shotgun (WGS) entry which is preliminary data.</text>
</comment>
<reference evidence="1" key="1">
    <citation type="submission" date="2022-05" db="EMBL/GenBank/DDBJ databases">
        <authorList>
            <person name="Okamura Y."/>
        </authorList>
    </citation>
    <scope>NUCLEOTIDE SEQUENCE</scope>
</reference>
<dbReference type="Proteomes" id="UP001152562">
    <property type="component" value="Unassembled WGS sequence"/>
</dbReference>
<evidence type="ECO:0000313" key="2">
    <source>
        <dbReference type="Proteomes" id="UP001152562"/>
    </source>
</evidence>
<name>A0A9P0TSB1_PIEBR</name>
<sequence length="124" mass="13939">MNSPSTIYRGNPQNFLIKPKYSVSLPSQSPQDPLHLARNTPLILSPSTYIPSKNPRNLQIKPKYSVSLPPTAQSAKPTPLSKKHANDFISFYIYSIEKPSKFANQTQIFCLSTTHRTVRKAHST</sequence>
<protein>
    <submittedName>
        <fullName evidence="1">Uncharacterized protein</fullName>
    </submittedName>
</protein>
<keyword evidence="2" id="KW-1185">Reference proteome</keyword>
<organism evidence="1 2">
    <name type="scientific">Pieris brassicae</name>
    <name type="common">White butterfly</name>
    <name type="synonym">Large white butterfly</name>
    <dbReference type="NCBI Taxonomy" id="7116"/>
    <lineage>
        <taxon>Eukaryota</taxon>
        <taxon>Metazoa</taxon>
        <taxon>Ecdysozoa</taxon>
        <taxon>Arthropoda</taxon>
        <taxon>Hexapoda</taxon>
        <taxon>Insecta</taxon>
        <taxon>Pterygota</taxon>
        <taxon>Neoptera</taxon>
        <taxon>Endopterygota</taxon>
        <taxon>Lepidoptera</taxon>
        <taxon>Glossata</taxon>
        <taxon>Ditrysia</taxon>
        <taxon>Papilionoidea</taxon>
        <taxon>Pieridae</taxon>
        <taxon>Pierinae</taxon>
        <taxon>Pieris</taxon>
    </lineage>
</organism>
<dbReference type="EMBL" id="CALOZG010000040">
    <property type="protein sequence ID" value="CAH4034457.1"/>
    <property type="molecule type" value="Genomic_DNA"/>
</dbReference>
<accession>A0A9P0TSB1</accession>
<dbReference type="AlphaFoldDB" id="A0A9P0TSB1"/>
<proteinExistence type="predicted"/>